<proteinExistence type="predicted"/>
<keyword evidence="3" id="KW-1185">Reference proteome</keyword>
<feature type="domain" description="MULE transposase" evidence="1">
    <location>
        <begin position="30"/>
        <end position="125"/>
    </location>
</feature>
<evidence type="ECO:0000313" key="3">
    <source>
        <dbReference type="Proteomes" id="UP001457282"/>
    </source>
</evidence>
<name>A0AAW1WXZ1_RUBAR</name>
<dbReference type="EMBL" id="JBEDUW010000005">
    <property type="protein sequence ID" value="KAK9929630.1"/>
    <property type="molecule type" value="Genomic_DNA"/>
</dbReference>
<comment type="caution">
    <text evidence="2">The sequence shown here is derived from an EMBL/GenBank/DDBJ whole genome shotgun (WGS) entry which is preliminary data.</text>
</comment>
<dbReference type="InterPro" id="IPR018289">
    <property type="entry name" value="MULE_transposase_dom"/>
</dbReference>
<dbReference type="PANTHER" id="PTHR31973:SF187">
    <property type="entry name" value="MUTATOR TRANSPOSASE MUDRA PROTEIN"/>
    <property type="match status" value="1"/>
</dbReference>
<accession>A0AAW1WXZ1</accession>
<sequence length="152" mass="17546">MEGESRRFKRMYICYGALKKGWREGCRPIIGLDGCHLKTVYKGILLTAVGIDGNNGMYPIAWAIVEKENREAWTWFVEFLKQDLELKNDFSYTFISDKQKGLLDAVKDLLPNTEHRHCARHMYNNFKGMGILELNSEIFLGCSKVNNQGMVF</sequence>
<gene>
    <name evidence="2" type="ORF">M0R45_026723</name>
</gene>
<protein>
    <recommendedName>
        <fullName evidence="1">MULE transposase domain-containing protein</fullName>
    </recommendedName>
</protein>
<dbReference type="Pfam" id="PF10551">
    <property type="entry name" value="MULE"/>
    <property type="match status" value="1"/>
</dbReference>
<dbReference type="AlphaFoldDB" id="A0AAW1WXZ1"/>
<evidence type="ECO:0000313" key="2">
    <source>
        <dbReference type="EMBL" id="KAK9929630.1"/>
    </source>
</evidence>
<organism evidence="2 3">
    <name type="scientific">Rubus argutus</name>
    <name type="common">Southern blackberry</name>
    <dbReference type="NCBI Taxonomy" id="59490"/>
    <lineage>
        <taxon>Eukaryota</taxon>
        <taxon>Viridiplantae</taxon>
        <taxon>Streptophyta</taxon>
        <taxon>Embryophyta</taxon>
        <taxon>Tracheophyta</taxon>
        <taxon>Spermatophyta</taxon>
        <taxon>Magnoliopsida</taxon>
        <taxon>eudicotyledons</taxon>
        <taxon>Gunneridae</taxon>
        <taxon>Pentapetalae</taxon>
        <taxon>rosids</taxon>
        <taxon>fabids</taxon>
        <taxon>Rosales</taxon>
        <taxon>Rosaceae</taxon>
        <taxon>Rosoideae</taxon>
        <taxon>Rosoideae incertae sedis</taxon>
        <taxon>Rubus</taxon>
    </lineage>
</organism>
<dbReference type="PANTHER" id="PTHR31973">
    <property type="entry name" value="POLYPROTEIN, PUTATIVE-RELATED"/>
    <property type="match status" value="1"/>
</dbReference>
<dbReference type="Proteomes" id="UP001457282">
    <property type="component" value="Unassembled WGS sequence"/>
</dbReference>
<reference evidence="2 3" key="1">
    <citation type="journal article" date="2023" name="G3 (Bethesda)">
        <title>A chromosome-length genome assembly and annotation of blackberry (Rubus argutus, cv. 'Hillquist').</title>
        <authorList>
            <person name="Bruna T."/>
            <person name="Aryal R."/>
            <person name="Dudchenko O."/>
            <person name="Sargent D.J."/>
            <person name="Mead D."/>
            <person name="Buti M."/>
            <person name="Cavallini A."/>
            <person name="Hytonen T."/>
            <person name="Andres J."/>
            <person name="Pham M."/>
            <person name="Weisz D."/>
            <person name="Mascagni F."/>
            <person name="Usai G."/>
            <person name="Natali L."/>
            <person name="Bassil N."/>
            <person name="Fernandez G.E."/>
            <person name="Lomsadze A."/>
            <person name="Armour M."/>
            <person name="Olukolu B."/>
            <person name="Poorten T."/>
            <person name="Britton C."/>
            <person name="Davik J."/>
            <person name="Ashrafi H."/>
            <person name="Aiden E.L."/>
            <person name="Borodovsky M."/>
            <person name="Worthington M."/>
        </authorList>
    </citation>
    <scope>NUCLEOTIDE SEQUENCE [LARGE SCALE GENOMIC DNA]</scope>
    <source>
        <strain evidence="2">PI 553951</strain>
    </source>
</reference>
<evidence type="ECO:0000259" key="1">
    <source>
        <dbReference type="Pfam" id="PF10551"/>
    </source>
</evidence>